<dbReference type="Proteomes" id="UP000070720">
    <property type="component" value="Chromosome 1"/>
</dbReference>
<evidence type="ECO:0000313" key="3">
    <source>
        <dbReference type="EMBL" id="CEF76079.1"/>
    </source>
</evidence>
<organism evidence="3 5">
    <name type="scientific">Gibberella zeae (strain ATCC MYA-4620 / CBS 123657 / FGSC 9075 / NRRL 31084 / PH-1)</name>
    <name type="common">Wheat head blight fungus</name>
    <name type="synonym">Fusarium graminearum</name>
    <dbReference type="NCBI Taxonomy" id="229533"/>
    <lineage>
        <taxon>Eukaryota</taxon>
        <taxon>Fungi</taxon>
        <taxon>Dikarya</taxon>
        <taxon>Ascomycota</taxon>
        <taxon>Pezizomycotina</taxon>
        <taxon>Sordariomycetes</taxon>
        <taxon>Hypocreomycetidae</taxon>
        <taxon>Hypocreales</taxon>
        <taxon>Nectriaceae</taxon>
        <taxon>Fusarium</taxon>
    </lineage>
</organism>
<proteinExistence type="predicted"/>
<dbReference type="Gene3D" id="2.30.60.10">
    <property type="entry name" value="Cyanovirin-N"/>
    <property type="match status" value="1"/>
</dbReference>
<evidence type="ECO:0000313" key="4">
    <source>
        <dbReference type="EnsemblFungi" id="CEF76079"/>
    </source>
</evidence>
<dbReference type="InParanoid" id="A0A098DAV4"/>
<feature type="chain" id="PRO_5010018627" evidence="1">
    <location>
        <begin position="19"/>
        <end position="136"/>
    </location>
</feature>
<accession>A0A098DAV4</accession>
<feature type="domain" description="Cyanovirin-N" evidence="2">
    <location>
        <begin position="21"/>
        <end position="129"/>
    </location>
</feature>
<dbReference type="Pfam" id="PF08881">
    <property type="entry name" value="CVNH"/>
    <property type="match status" value="2"/>
</dbReference>
<accession>A0A0E0RXV4</accession>
<keyword evidence="5" id="KW-1185">Reference proteome</keyword>
<dbReference type="SUPFAM" id="SSF51322">
    <property type="entry name" value="Cyanovirin-N"/>
    <property type="match status" value="1"/>
</dbReference>
<dbReference type="InterPro" id="IPR036673">
    <property type="entry name" value="Cyanovirin-N_sf"/>
</dbReference>
<reference evidence="3 5" key="3">
    <citation type="journal article" date="2015" name="BMC Genomics">
        <title>The completed genome sequence of the pathogenic ascomycete fungus Fusarium graminearum.</title>
        <authorList>
            <person name="King R."/>
            <person name="Urban M."/>
            <person name="Hammond-Kosack M.C."/>
            <person name="Hassani-Pak K."/>
            <person name="Hammond-Kosack K.E."/>
        </authorList>
    </citation>
    <scope>NUCLEOTIDE SEQUENCE [LARGE SCALE GENOMIC DNA]</scope>
    <source>
        <strain evidence="5">ATCC MYA-4620 / CBS 123657 / FGSC 9075 / NRRL 31084 / PH-1</strain>
        <strain evidence="3">PH-1</strain>
    </source>
</reference>
<keyword evidence="1" id="KW-0732">Signal</keyword>
<evidence type="ECO:0000256" key="1">
    <source>
        <dbReference type="SAM" id="SignalP"/>
    </source>
</evidence>
<gene>
    <name evidence="4" type="primary">FG10622.1</name>
    <name evidence="3" type="ORF">FGRAMPH1_01T08553</name>
</gene>
<dbReference type="EnsemblFungi" id="CEF76079">
    <property type="protein sequence ID" value="CEF76079"/>
    <property type="gene ID" value="FGRRES_17405"/>
</dbReference>
<dbReference type="VEuPathDB" id="FungiDB:FGRAMPH1_01G08553"/>
<dbReference type="STRING" id="229533.A0A098DAV4"/>
<feature type="signal peptide" evidence="1">
    <location>
        <begin position="1"/>
        <end position="18"/>
    </location>
</feature>
<evidence type="ECO:0000259" key="2">
    <source>
        <dbReference type="SMART" id="SM01111"/>
    </source>
</evidence>
<reference evidence="4 5" key="2">
    <citation type="journal article" date="2010" name="Nature">
        <title>Comparative genomics reveals mobile pathogenicity chromosomes in Fusarium.</title>
        <authorList>
            <person name="Ma L.J."/>
            <person name="van der Does H.C."/>
            <person name="Borkovich K.A."/>
            <person name="Coleman J.J."/>
            <person name="Daboussi M.J."/>
            <person name="Di Pietro A."/>
            <person name="Dufresne M."/>
            <person name="Freitag M."/>
            <person name="Grabherr M."/>
            <person name="Henrissat B."/>
            <person name="Houterman P.M."/>
            <person name="Kang S."/>
            <person name="Shim W.B."/>
            <person name="Woloshuk C."/>
            <person name="Xie X."/>
            <person name="Xu J.R."/>
            <person name="Antoniw J."/>
            <person name="Baker S.E."/>
            <person name="Bluhm B.H."/>
            <person name="Breakspear A."/>
            <person name="Brown D.W."/>
            <person name="Butchko R.A."/>
            <person name="Chapman S."/>
            <person name="Coulson R."/>
            <person name="Coutinho P.M."/>
            <person name="Danchin E.G."/>
            <person name="Diener A."/>
            <person name="Gale L.R."/>
            <person name="Gardiner D.M."/>
            <person name="Goff S."/>
            <person name="Hammond-Kosack K.E."/>
            <person name="Hilburn K."/>
            <person name="Hua-Van A."/>
            <person name="Jonkers W."/>
            <person name="Kazan K."/>
            <person name="Kodira C.D."/>
            <person name="Koehrsen M."/>
            <person name="Kumar L."/>
            <person name="Lee Y.H."/>
            <person name="Li L."/>
            <person name="Manners J.M."/>
            <person name="Miranda-Saavedra D."/>
            <person name="Mukherjee M."/>
            <person name="Park G."/>
            <person name="Park J."/>
            <person name="Park S.Y."/>
            <person name="Proctor R.H."/>
            <person name="Regev A."/>
            <person name="Ruiz-Roldan M.C."/>
            <person name="Sain D."/>
            <person name="Sakthikumar S."/>
            <person name="Sykes S."/>
            <person name="Schwartz D.C."/>
            <person name="Turgeon B.G."/>
            <person name="Wapinski I."/>
            <person name="Yoder O."/>
            <person name="Young S."/>
            <person name="Zeng Q."/>
            <person name="Zhou S."/>
            <person name="Galagan J."/>
            <person name="Cuomo C.A."/>
            <person name="Kistler H.C."/>
            <person name="Rep M."/>
        </authorList>
    </citation>
    <scope>GENOME REANNOTATION</scope>
    <source>
        <strain evidence="5">ATCC MYA-4620 / CBS 123657 / FGSC 9075 / NRRL 31084 / PH-1</strain>
        <strain evidence="4">PH-1 / ATCC MYA-4620 / FGSC 9075 / NRRL 31084</strain>
    </source>
</reference>
<protein>
    <submittedName>
        <fullName evidence="3">Chromosome 1, complete genome</fullName>
    </submittedName>
</protein>
<sequence length="136" mass="14405">MKINTLILLALGSFRVAADSDFAATCHDILVSQPGGNANYPKDRFSLYAWCRKEKGAWSDSFLNLSKCIANDGGNLVARENGGMGGSCRDMRLSGTILLSRCVNNNGGTTDASIDLNRLVGNRDGALTCFGASHAS</sequence>
<name>A0A098DAV4_GIBZE</name>
<dbReference type="SMART" id="SM01111">
    <property type="entry name" value="CVNH"/>
    <property type="match status" value="1"/>
</dbReference>
<dbReference type="AlphaFoldDB" id="A0A098DAV4"/>
<dbReference type="EMBL" id="HG970332">
    <property type="protein sequence ID" value="CEF76079.1"/>
    <property type="molecule type" value="Genomic_DNA"/>
</dbReference>
<reference evidence="4" key="4">
    <citation type="submission" date="2017-01" db="UniProtKB">
        <authorList>
            <consortium name="EnsemblFungi"/>
        </authorList>
    </citation>
    <scope>IDENTIFICATION</scope>
    <source>
        <strain evidence="4">PH-1 / ATCC MYA-4620 / FGSC 9075 / NRRL 31084</strain>
    </source>
</reference>
<dbReference type="InterPro" id="IPR011058">
    <property type="entry name" value="Cyanovirin-N"/>
</dbReference>
<reference evidence="4 5" key="1">
    <citation type="journal article" date="2007" name="Science">
        <title>The Fusarium graminearum genome reveals a link between localized polymorphism and pathogen specialization.</title>
        <authorList>
            <person name="Cuomo C.A."/>
            <person name="Gueldener U."/>
            <person name="Xu J.-R."/>
            <person name="Trail F."/>
            <person name="Turgeon B.G."/>
            <person name="Di Pietro A."/>
            <person name="Walton J.D."/>
            <person name="Ma L.-J."/>
            <person name="Baker S.E."/>
            <person name="Rep M."/>
            <person name="Adam G."/>
            <person name="Antoniw J."/>
            <person name="Baldwin T."/>
            <person name="Calvo S.E."/>
            <person name="Chang Y.-L."/>
            <person name="DeCaprio D."/>
            <person name="Gale L.R."/>
            <person name="Gnerre S."/>
            <person name="Goswami R.S."/>
            <person name="Hammond-Kosack K."/>
            <person name="Harris L.J."/>
            <person name="Hilburn K."/>
            <person name="Kennell J.C."/>
            <person name="Kroken S."/>
            <person name="Magnuson J.K."/>
            <person name="Mannhaupt G."/>
            <person name="Mauceli E.W."/>
            <person name="Mewes H.-W."/>
            <person name="Mitterbauer R."/>
            <person name="Muehlbauer G."/>
            <person name="Muensterkoetter M."/>
            <person name="Nelson D."/>
            <person name="O'Donnell K."/>
            <person name="Ouellet T."/>
            <person name="Qi W."/>
            <person name="Quesneville H."/>
            <person name="Roncero M.I.G."/>
            <person name="Seong K.-Y."/>
            <person name="Tetko I.V."/>
            <person name="Urban M."/>
            <person name="Waalwijk C."/>
            <person name="Ward T.J."/>
            <person name="Yao J."/>
            <person name="Birren B.W."/>
            <person name="Kistler H.C."/>
        </authorList>
    </citation>
    <scope>NUCLEOTIDE SEQUENCE [LARGE SCALE GENOMIC DNA]</scope>
    <source>
        <strain evidence="5">ATCC MYA-4620 / CBS 123657 / FGSC 9075 / NRRL 31084 / PH-1</strain>
        <strain evidence="4">PH-1 / ATCC MYA-4620 / FGSC 9075 / NRRL 31084</strain>
    </source>
</reference>
<evidence type="ECO:0000313" key="5">
    <source>
        <dbReference type="Proteomes" id="UP000070720"/>
    </source>
</evidence>